<evidence type="ECO:0000313" key="2">
    <source>
        <dbReference type="Proteomes" id="UP001050975"/>
    </source>
</evidence>
<accession>A0AAV3XN39</accession>
<dbReference type="AlphaFoldDB" id="A0AAV3XN39"/>
<sequence length="67" mass="7809">MDFLNPIAVWIDPNDCNSSVVLHKLSNGTYATHLYHRDLNQLSFGHYHGKDLRSAWYDYQARTKAEI</sequence>
<name>A0AAV3XN39_9CYAN</name>
<comment type="caution">
    <text evidence="1">The sequence shown here is derived from an EMBL/GenBank/DDBJ whole genome shotgun (WGS) entry which is preliminary data.</text>
</comment>
<keyword evidence="2" id="KW-1185">Reference proteome</keyword>
<reference evidence="1" key="1">
    <citation type="submission" date="2019-10" db="EMBL/GenBank/DDBJ databases">
        <title>Draft genome sequece of Microseira wollei NIES-4236.</title>
        <authorList>
            <person name="Yamaguchi H."/>
            <person name="Suzuki S."/>
            <person name="Kawachi M."/>
        </authorList>
    </citation>
    <scope>NUCLEOTIDE SEQUENCE</scope>
    <source>
        <strain evidence="1">NIES-4236</strain>
    </source>
</reference>
<evidence type="ECO:0008006" key="3">
    <source>
        <dbReference type="Google" id="ProtNLM"/>
    </source>
</evidence>
<dbReference type="EMBL" id="BLAY01000247">
    <property type="protein sequence ID" value="GET43728.1"/>
    <property type="molecule type" value="Genomic_DNA"/>
</dbReference>
<evidence type="ECO:0000313" key="1">
    <source>
        <dbReference type="EMBL" id="GET43728.1"/>
    </source>
</evidence>
<gene>
    <name evidence="1" type="ORF">MiSe_85530</name>
</gene>
<dbReference type="Proteomes" id="UP001050975">
    <property type="component" value="Unassembled WGS sequence"/>
</dbReference>
<organism evidence="1 2">
    <name type="scientific">Microseira wollei NIES-4236</name>
    <dbReference type="NCBI Taxonomy" id="2530354"/>
    <lineage>
        <taxon>Bacteria</taxon>
        <taxon>Bacillati</taxon>
        <taxon>Cyanobacteriota</taxon>
        <taxon>Cyanophyceae</taxon>
        <taxon>Oscillatoriophycideae</taxon>
        <taxon>Aerosakkonematales</taxon>
        <taxon>Aerosakkonemataceae</taxon>
        <taxon>Microseira</taxon>
    </lineage>
</organism>
<proteinExistence type="predicted"/>
<protein>
    <recommendedName>
        <fullName evidence="3">KTSC domain-containing protein</fullName>
    </recommendedName>
</protein>